<dbReference type="GO" id="GO:0005829">
    <property type="term" value="C:cytosol"/>
    <property type="evidence" value="ECO:0007669"/>
    <property type="project" value="TreeGrafter"/>
</dbReference>
<dbReference type="Pfam" id="PF02142">
    <property type="entry name" value="MGS"/>
    <property type="match status" value="1"/>
</dbReference>
<evidence type="ECO:0000259" key="11">
    <source>
        <dbReference type="PROSITE" id="PS51855"/>
    </source>
</evidence>
<evidence type="ECO:0000256" key="6">
    <source>
        <dbReference type="ARBA" id="ARBA00022801"/>
    </source>
</evidence>
<dbReference type="AlphaFoldDB" id="A0A410JXW3"/>
<dbReference type="CDD" id="cd01421">
    <property type="entry name" value="IMPCH"/>
    <property type="match status" value="1"/>
</dbReference>
<evidence type="ECO:0000256" key="1">
    <source>
        <dbReference type="ARBA" id="ARBA00004844"/>
    </source>
</evidence>
<dbReference type="Proteomes" id="UP000287502">
    <property type="component" value="Chromosome"/>
</dbReference>
<evidence type="ECO:0000256" key="9">
    <source>
        <dbReference type="ARBA" id="ARBA00050687"/>
    </source>
</evidence>
<keyword evidence="4 10" id="KW-0808">Transferase</keyword>
<dbReference type="GO" id="GO:0006189">
    <property type="term" value="P:'de novo' IMP biosynthetic process"/>
    <property type="evidence" value="ECO:0007669"/>
    <property type="project" value="UniProtKB-UniRule"/>
</dbReference>
<dbReference type="RefSeq" id="WP_128466167.1">
    <property type="nucleotide sequence ID" value="NZ_CP035108.1"/>
</dbReference>
<dbReference type="GO" id="GO:0004643">
    <property type="term" value="F:phosphoribosylaminoimidazolecarboxamide formyltransferase activity"/>
    <property type="evidence" value="ECO:0007669"/>
    <property type="project" value="UniProtKB-UniRule"/>
</dbReference>
<dbReference type="SUPFAM" id="SSF53927">
    <property type="entry name" value="Cytidine deaminase-like"/>
    <property type="match status" value="1"/>
</dbReference>
<comment type="domain">
    <text evidence="10">The IMP cyclohydrolase activity resides in the N-terminal region.</text>
</comment>
<dbReference type="PANTHER" id="PTHR11692">
    <property type="entry name" value="BIFUNCTIONAL PURINE BIOSYNTHESIS PROTEIN PURH"/>
    <property type="match status" value="1"/>
</dbReference>
<evidence type="ECO:0000313" key="12">
    <source>
        <dbReference type="EMBL" id="QAR32881.1"/>
    </source>
</evidence>
<dbReference type="NCBIfam" id="NF002049">
    <property type="entry name" value="PRK00881.1"/>
    <property type="match status" value="1"/>
</dbReference>
<keyword evidence="13" id="KW-1185">Reference proteome</keyword>
<keyword evidence="6 10" id="KW-0378">Hydrolase</keyword>
<comment type="catalytic activity">
    <reaction evidence="8 10">
        <text>(6R)-10-formyltetrahydrofolate + 5-amino-1-(5-phospho-beta-D-ribosyl)imidazole-4-carboxamide = 5-formamido-1-(5-phospho-D-ribosyl)imidazole-4-carboxamide + (6S)-5,6,7,8-tetrahydrofolate</text>
        <dbReference type="Rhea" id="RHEA:22192"/>
        <dbReference type="ChEBI" id="CHEBI:57453"/>
        <dbReference type="ChEBI" id="CHEBI:58467"/>
        <dbReference type="ChEBI" id="CHEBI:58475"/>
        <dbReference type="ChEBI" id="CHEBI:195366"/>
        <dbReference type="EC" id="2.1.2.3"/>
    </reaction>
</comment>
<comment type="similarity">
    <text evidence="3 10">Belongs to the PurH family.</text>
</comment>
<sequence>MIVKPERALISVSKKEGVAEFAKELAARGVEIISTGGTAKLLKESGIKITEIGEFTGFPEMLDGRVKTLHPRVHGGILNVRDDAEHQKTMKEHGLKNIDIVAVNLYPFEETVCKAGVSLDEIIENIDIGGPSMVRSAAKNHKFVTIIVDGADYKRVIAEMDASGGTSLETRRDLARKAYGHTALYDSIIAGFFNNLLGVKFPDEYTLPARKKQGMRYGENPHQDSAFYVQPLIKEAGVSTGVQLHGKELSFNNIVDINAAAEIIKDFCGEPVITIIKHTNPCGTATGATLLEAYGRALECDPVSAFGGIVGANREVDKATAEKLAELFLEVIVAPSFSKEAKEILEQKKNLRLIEIGDLSGARDNELDVKKVTGGVLLQDRDLHSFDDIAALPSPSKRKPTEGELKAMAFAWKVAKHVKSNAIIYANEYQSIGVGAGQMSRVDSAKIAAFKAKKPLEGCVMASDAFFPFRDSVDQAAEQGITAIISPGGSIRDEEVIQAADEHGIAMIFTGIRHFKH</sequence>
<accession>A0A410JXW3</accession>
<dbReference type="SMART" id="SM00798">
    <property type="entry name" value="AICARFT_IMPCHas"/>
    <property type="match status" value="1"/>
</dbReference>
<dbReference type="InterPro" id="IPR024051">
    <property type="entry name" value="AICAR_Tfase_dup_dom_sf"/>
</dbReference>
<evidence type="ECO:0000256" key="3">
    <source>
        <dbReference type="ARBA" id="ARBA00007667"/>
    </source>
</evidence>
<organism evidence="12 13">
    <name type="scientific">Geovibrio thiophilus</name>
    <dbReference type="NCBI Taxonomy" id="139438"/>
    <lineage>
        <taxon>Bacteria</taxon>
        <taxon>Pseudomonadati</taxon>
        <taxon>Deferribacterota</taxon>
        <taxon>Deferribacteres</taxon>
        <taxon>Deferribacterales</taxon>
        <taxon>Geovibrionaceae</taxon>
        <taxon>Geovibrio</taxon>
    </lineage>
</organism>
<dbReference type="UniPathway" id="UPA00074">
    <property type="reaction ID" value="UER00133"/>
</dbReference>
<evidence type="ECO:0000256" key="5">
    <source>
        <dbReference type="ARBA" id="ARBA00022755"/>
    </source>
</evidence>
<proteinExistence type="inferred from homology"/>
<dbReference type="Gene3D" id="3.40.140.20">
    <property type="match status" value="2"/>
</dbReference>
<dbReference type="SMART" id="SM00851">
    <property type="entry name" value="MGS"/>
    <property type="match status" value="1"/>
</dbReference>
<dbReference type="HAMAP" id="MF_00139">
    <property type="entry name" value="PurH"/>
    <property type="match status" value="1"/>
</dbReference>
<dbReference type="PIRSF" id="PIRSF000414">
    <property type="entry name" value="AICARFT_IMPCHas"/>
    <property type="match status" value="1"/>
</dbReference>
<dbReference type="Pfam" id="PF01808">
    <property type="entry name" value="AICARFT_IMPCHas"/>
    <property type="match status" value="1"/>
</dbReference>
<dbReference type="EC" id="3.5.4.10" evidence="10"/>
<protein>
    <recommendedName>
        <fullName evidence="10">Bifunctional purine biosynthesis protein PurH</fullName>
    </recommendedName>
    <domain>
        <recommendedName>
            <fullName evidence="10">Phosphoribosylaminoimidazolecarboxamide formyltransferase</fullName>
            <ecNumber evidence="10">2.1.2.3</ecNumber>
        </recommendedName>
        <alternativeName>
            <fullName evidence="10">AICAR transformylase</fullName>
        </alternativeName>
    </domain>
    <domain>
        <recommendedName>
            <fullName evidence="10">IMP cyclohydrolase</fullName>
            <ecNumber evidence="10">3.5.4.10</ecNumber>
        </recommendedName>
        <alternativeName>
            <fullName evidence="10">ATIC</fullName>
        </alternativeName>
        <alternativeName>
            <fullName evidence="10">IMP synthase</fullName>
        </alternativeName>
        <alternativeName>
            <fullName evidence="10">Inosinicase</fullName>
        </alternativeName>
    </domain>
</protein>
<dbReference type="NCBIfam" id="TIGR00355">
    <property type="entry name" value="purH"/>
    <property type="match status" value="1"/>
</dbReference>
<dbReference type="Gene3D" id="3.40.50.1380">
    <property type="entry name" value="Methylglyoxal synthase-like domain"/>
    <property type="match status" value="1"/>
</dbReference>
<dbReference type="InterPro" id="IPR016193">
    <property type="entry name" value="Cytidine_deaminase-like"/>
</dbReference>
<evidence type="ECO:0000256" key="7">
    <source>
        <dbReference type="ARBA" id="ARBA00023268"/>
    </source>
</evidence>
<dbReference type="FunFam" id="3.40.50.1380:FF:000001">
    <property type="entry name" value="Bifunctional purine biosynthesis protein PurH"/>
    <property type="match status" value="1"/>
</dbReference>
<reference evidence="12 13" key="1">
    <citation type="submission" date="2019-01" db="EMBL/GenBank/DDBJ databases">
        <title>Geovibrio thiophilus DSM 11263, complete genome.</title>
        <authorList>
            <person name="Spring S."/>
            <person name="Bunk B."/>
            <person name="Sproer C."/>
        </authorList>
    </citation>
    <scope>NUCLEOTIDE SEQUENCE [LARGE SCALE GENOMIC DNA]</scope>
    <source>
        <strain evidence="12 13">DSM 11263</strain>
    </source>
</reference>
<feature type="domain" description="MGS-like" evidence="11">
    <location>
        <begin position="1"/>
        <end position="148"/>
    </location>
</feature>
<dbReference type="PANTHER" id="PTHR11692:SF0">
    <property type="entry name" value="BIFUNCTIONAL PURINE BIOSYNTHESIS PROTEIN ATIC"/>
    <property type="match status" value="1"/>
</dbReference>
<dbReference type="FunFam" id="3.40.140.20:FF:000001">
    <property type="entry name" value="Bifunctional purine biosynthesis protein PurH"/>
    <property type="match status" value="1"/>
</dbReference>
<comment type="pathway">
    <text evidence="2 10">Purine metabolism; IMP biosynthesis via de novo pathway; 5-formamido-1-(5-phospho-D-ribosyl)imidazole-4-carboxamide from 5-amino-1-(5-phospho-D-ribosyl)imidazole-4-carboxamide (10-formyl THF route): step 1/1.</text>
</comment>
<dbReference type="KEGG" id="gtl:EP073_05515"/>
<comment type="pathway">
    <text evidence="1 10">Purine metabolism; IMP biosynthesis via de novo pathway; IMP from 5-formamido-1-(5-phospho-D-ribosyl)imidazole-4-carboxamide: step 1/1.</text>
</comment>
<dbReference type="OrthoDB" id="9802065at2"/>
<dbReference type="PROSITE" id="PS51855">
    <property type="entry name" value="MGS"/>
    <property type="match status" value="1"/>
</dbReference>
<dbReference type="InterPro" id="IPR002695">
    <property type="entry name" value="PurH-like"/>
</dbReference>
<dbReference type="InterPro" id="IPR036914">
    <property type="entry name" value="MGS-like_dom_sf"/>
</dbReference>
<evidence type="ECO:0000313" key="13">
    <source>
        <dbReference type="Proteomes" id="UP000287502"/>
    </source>
</evidence>
<dbReference type="GO" id="GO:0003937">
    <property type="term" value="F:IMP cyclohydrolase activity"/>
    <property type="evidence" value="ECO:0007669"/>
    <property type="project" value="UniProtKB-UniRule"/>
</dbReference>
<keyword evidence="7 10" id="KW-0511">Multifunctional enzyme</keyword>
<dbReference type="FunFam" id="3.40.140.20:FF:000002">
    <property type="entry name" value="Bifunctional purine biosynthesis protein PurH"/>
    <property type="match status" value="1"/>
</dbReference>
<evidence type="ECO:0000256" key="8">
    <source>
        <dbReference type="ARBA" id="ARBA00050488"/>
    </source>
</evidence>
<name>A0A410JXW3_9BACT</name>
<dbReference type="EC" id="2.1.2.3" evidence="10"/>
<dbReference type="SUPFAM" id="SSF52335">
    <property type="entry name" value="Methylglyoxal synthase-like"/>
    <property type="match status" value="1"/>
</dbReference>
<dbReference type="EMBL" id="CP035108">
    <property type="protein sequence ID" value="QAR32881.1"/>
    <property type="molecule type" value="Genomic_DNA"/>
</dbReference>
<keyword evidence="5 10" id="KW-0658">Purine biosynthesis</keyword>
<gene>
    <name evidence="10 12" type="primary">purH</name>
    <name evidence="12" type="ORF">EP073_05515</name>
</gene>
<evidence type="ECO:0000256" key="2">
    <source>
        <dbReference type="ARBA" id="ARBA00004954"/>
    </source>
</evidence>
<comment type="catalytic activity">
    <reaction evidence="9 10">
        <text>IMP + H2O = 5-formamido-1-(5-phospho-D-ribosyl)imidazole-4-carboxamide</text>
        <dbReference type="Rhea" id="RHEA:18445"/>
        <dbReference type="ChEBI" id="CHEBI:15377"/>
        <dbReference type="ChEBI" id="CHEBI:58053"/>
        <dbReference type="ChEBI" id="CHEBI:58467"/>
        <dbReference type="EC" id="3.5.4.10"/>
    </reaction>
</comment>
<evidence type="ECO:0000256" key="10">
    <source>
        <dbReference type="HAMAP-Rule" id="MF_00139"/>
    </source>
</evidence>
<dbReference type="InterPro" id="IPR011607">
    <property type="entry name" value="MGS-like_dom"/>
</dbReference>
<evidence type="ECO:0000256" key="4">
    <source>
        <dbReference type="ARBA" id="ARBA00022679"/>
    </source>
</evidence>